<evidence type="ECO:0000313" key="1">
    <source>
        <dbReference type="EMBL" id="KAB1348310.1"/>
    </source>
</evidence>
<proteinExistence type="predicted"/>
<dbReference type="EMBL" id="VLPO01000060">
    <property type="protein sequence ID" value="KAB1348310.1"/>
    <property type="molecule type" value="Genomic_DNA"/>
</dbReference>
<dbReference type="AlphaFoldDB" id="A0A643MK30"/>
<accession>A0A643MK30</accession>
<sequence>MINIPRFRINSSRHNSLYFFCCKPCLHHLVAIFSNNI</sequence>
<name>A0A643MK30_BACTU</name>
<protein>
    <submittedName>
        <fullName evidence="1">TRASH domain-containing protein</fullName>
    </submittedName>
</protein>
<comment type="caution">
    <text evidence="1">The sequence shown here is derived from an EMBL/GenBank/DDBJ whole genome shotgun (WGS) entry which is preliminary data.</text>
</comment>
<gene>
    <name evidence="1" type="ORF">FPG91_25545</name>
</gene>
<reference evidence="1" key="1">
    <citation type="submission" date="2019-07" db="EMBL/GenBank/DDBJ databases">
        <title>Draft genome sequence of Bacillus thuringiensis strain PT02.</title>
        <authorList>
            <person name="Nguyen H."/>
            <person name="Nguyen L.N."/>
            <person name="Nguyen H.T.T."/>
            <person name="Nguyen D.V."/>
            <person name="Le H.T.T."/>
        </authorList>
    </citation>
    <scope>NUCLEOTIDE SEQUENCE</scope>
    <source>
        <strain evidence="1">PT02</strain>
    </source>
</reference>
<organism evidence="1">
    <name type="scientific">Bacillus thuringiensis</name>
    <dbReference type="NCBI Taxonomy" id="1428"/>
    <lineage>
        <taxon>Bacteria</taxon>
        <taxon>Bacillati</taxon>
        <taxon>Bacillota</taxon>
        <taxon>Bacilli</taxon>
        <taxon>Bacillales</taxon>
        <taxon>Bacillaceae</taxon>
        <taxon>Bacillus</taxon>
        <taxon>Bacillus cereus group</taxon>
    </lineage>
</organism>